<comment type="caution">
    <text evidence="1">The sequence shown here is derived from an EMBL/GenBank/DDBJ whole genome shotgun (WGS) entry which is preliminary data.</text>
</comment>
<protein>
    <submittedName>
        <fullName evidence="1">Uncharacterized protein</fullName>
    </submittedName>
</protein>
<sequence length="89" mass="9792">MEANQATTKEDIERLWRDCTTVTFTPEDSRPLHEYKAGSISVFHCDEECEQVVFVQGDQILLSKCGPGHMATVPADVSIVAQYGSTKGS</sequence>
<evidence type="ECO:0000313" key="2">
    <source>
        <dbReference type="Proteomes" id="UP001498421"/>
    </source>
</evidence>
<dbReference type="Proteomes" id="UP001498421">
    <property type="component" value="Unassembled WGS sequence"/>
</dbReference>
<keyword evidence="2" id="KW-1185">Reference proteome</keyword>
<reference evidence="1 2" key="1">
    <citation type="journal article" date="2025" name="Microbiol. Resour. Announc.">
        <title>Draft genome sequences for Neonectria magnoliae and Neonectria punicea, canker pathogens of Liriodendron tulipifera and Acer saccharum in West Virginia.</title>
        <authorList>
            <person name="Petronek H.M."/>
            <person name="Kasson M.T."/>
            <person name="Metheny A.M."/>
            <person name="Stauder C.M."/>
            <person name="Lovett B."/>
            <person name="Lynch S.C."/>
            <person name="Garnas J.R."/>
            <person name="Kasson L.R."/>
            <person name="Stajich J.E."/>
        </authorList>
    </citation>
    <scope>NUCLEOTIDE SEQUENCE [LARGE SCALE GENOMIC DNA]</scope>
    <source>
        <strain evidence="1 2">NRRL 64651</strain>
    </source>
</reference>
<accession>A0ABR1I1C6</accession>
<proteinExistence type="predicted"/>
<name>A0ABR1I1C6_9HYPO</name>
<dbReference type="EMBL" id="JAZAVK010000062">
    <property type="protein sequence ID" value="KAK7426757.1"/>
    <property type="molecule type" value="Genomic_DNA"/>
</dbReference>
<organism evidence="1 2">
    <name type="scientific">Neonectria magnoliae</name>
    <dbReference type="NCBI Taxonomy" id="2732573"/>
    <lineage>
        <taxon>Eukaryota</taxon>
        <taxon>Fungi</taxon>
        <taxon>Dikarya</taxon>
        <taxon>Ascomycota</taxon>
        <taxon>Pezizomycotina</taxon>
        <taxon>Sordariomycetes</taxon>
        <taxon>Hypocreomycetidae</taxon>
        <taxon>Hypocreales</taxon>
        <taxon>Nectriaceae</taxon>
        <taxon>Neonectria</taxon>
    </lineage>
</organism>
<gene>
    <name evidence="1" type="ORF">QQZ08_006793</name>
</gene>
<evidence type="ECO:0000313" key="1">
    <source>
        <dbReference type="EMBL" id="KAK7426757.1"/>
    </source>
</evidence>